<dbReference type="InterPro" id="IPR016181">
    <property type="entry name" value="Acyl_CoA_acyltransferase"/>
</dbReference>
<evidence type="ECO:0000313" key="3">
    <source>
        <dbReference type="Proteomes" id="UP001251870"/>
    </source>
</evidence>
<dbReference type="SUPFAM" id="SSF55729">
    <property type="entry name" value="Acyl-CoA N-acyltransferases (Nat)"/>
    <property type="match status" value="1"/>
</dbReference>
<comment type="caution">
    <text evidence="2">The sequence shown here is derived from an EMBL/GenBank/DDBJ whole genome shotgun (WGS) entry which is preliminary data.</text>
</comment>
<name>A0ABU2DTF5_9MICC</name>
<evidence type="ECO:0008006" key="4">
    <source>
        <dbReference type="Google" id="ProtNLM"/>
    </source>
</evidence>
<proteinExistence type="predicted"/>
<dbReference type="Gene3D" id="3.40.630.30">
    <property type="match status" value="1"/>
</dbReference>
<evidence type="ECO:0000256" key="1">
    <source>
        <dbReference type="SAM" id="MobiDB-lite"/>
    </source>
</evidence>
<dbReference type="EMBL" id="JAVKGR010000011">
    <property type="protein sequence ID" value="MDR8019786.1"/>
    <property type="molecule type" value="Genomic_DNA"/>
</dbReference>
<keyword evidence="3" id="KW-1185">Reference proteome</keyword>
<sequence>MTLTDQTRQIVGFVWARMLGIDDGTFDEQPAVAPLVVVDESSSAVRIVSLFGHTIISGPPAACDVLAAAQTAQLASDRRLLELLLPQHPGARTAGTARLLYCEEPSVPAALDDDLPISFDPADASTLSAQCPADDVAASGVGAAEWTATMMHVPGGNDDRPGEPHGSDPSSAPSSSAAPGAPGPVPVAAAGREIWHHALAHLGVLTRPDTRRTGLGTRIAAIAAEEAFVEGLVPQWRVPEGSVAAARIAERIGFSQAGSQTTVLLS</sequence>
<gene>
    <name evidence="2" type="ORF">RIL96_09460</name>
</gene>
<accession>A0ABU2DTF5</accession>
<organism evidence="2 3">
    <name type="scientific">Nesterenkonia aerolata</name>
    <dbReference type="NCBI Taxonomy" id="3074079"/>
    <lineage>
        <taxon>Bacteria</taxon>
        <taxon>Bacillati</taxon>
        <taxon>Actinomycetota</taxon>
        <taxon>Actinomycetes</taxon>
        <taxon>Micrococcales</taxon>
        <taxon>Micrococcaceae</taxon>
        <taxon>Nesterenkonia</taxon>
    </lineage>
</organism>
<feature type="region of interest" description="Disordered" evidence="1">
    <location>
        <begin position="151"/>
        <end position="187"/>
    </location>
</feature>
<evidence type="ECO:0000313" key="2">
    <source>
        <dbReference type="EMBL" id="MDR8019786.1"/>
    </source>
</evidence>
<dbReference type="Proteomes" id="UP001251870">
    <property type="component" value="Unassembled WGS sequence"/>
</dbReference>
<feature type="compositionally biased region" description="Basic and acidic residues" evidence="1">
    <location>
        <begin position="157"/>
        <end position="166"/>
    </location>
</feature>
<protein>
    <recommendedName>
        <fullName evidence="4">N-acetyltransferase domain-containing protein</fullName>
    </recommendedName>
</protein>
<reference evidence="2 3" key="1">
    <citation type="submission" date="2023-09" db="EMBL/GenBank/DDBJ databases">
        <title>Description of three actinobacteria isolated from air of manufacturing shop in a pharmaceutical factory.</title>
        <authorList>
            <person name="Zhang D.-F."/>
        </authorList>
    </citation>
    <scope>NUCLEOTIDE SEQUENCE [LARGE SCALE GENOMIC DNA]</scope>
    <source>
        <strain evidence="2 3">LY-0111</strain>
    </source>
</reference>
<dbReference type="RefSeq" id="WP_310548777.1">
    <property type="nucleotide sequence ID" value="NZ_JAVKGR010000011.1"/>
</dbReference>
<feature type="compositionally biased region" description="Low complexity" evidence="1">
    <location>
        <begin position="167"/>
        <end position="187"/>
    </location>
</feature>